<gene>
    <name evidence="1" type="ORF">T9A_02515</name>
</gene>
<organism evidence="1 2">
    <name type="scientific">Alcanivorax jadensis T9</name>
    <dbReference type="NCBI Taxonomy" id="1177181"/>
    <lineage>
        <taxon>Bacteria</taxon>
        <taxon>Pseudomonadati</taxon>
        <taxon>Pseudomonadota</taxon>
        <taxon>Gammaproteobacteria</taxon>
        <taxon>Oceanospirillales</taxon>
        <taxon>Alcanivoracaceae</taxon>
        <taxon>Alcanivorax</taxon>
    </lineage>
</organism>
<dbReference type="RefSeq" id="WP_007150858.1">
    <property type="nucleotide sequence ID" value="NZ_ARXU01000011.1"/>
</dbReference>
<dbReference type="EMBL" id="ARXU01000011">
    <property type="protein sequence ID" value="KGD60338.1"/>
    <property type="molecule type" value="Genomic_DNA"/>
</dbReference>
<reference evidence="1 2" key="1">
    <citation type="submission" date="2012-09" db="EMBL/GenBank/DDBJ databases">
        <title>Genome Sequence of alkane-degrading Bacterium Alcanivorax jadensis T9.</title>
        <authorList>
            <person name="Lai Q."/>
            <person name="Shao Z."/>
        </authorList>
    </citation>
    <scope>NUCLEOTIDE SEQUENCE [LARGE SCALE GENOMIC DNA]</scope>
    <source>
        <strain evidence="1 2">T9</strain>
    </source>
</reference>
<name>A0ABR4WAB8_9GAMM</name>
<evidence type="ECO:0000313" key="2">
    <source>
        <dbReference type="Proteomes" id="UP000029443"/>
    </source>
</evidence>
<evidence type="ECO:0000313" key="1">
    <source>
        <dbReference type="EMBL" id="KGD60338.1"/>
    </source>
</evidence>
<sequence length="474" mass="52572">MYLGNALVSSFNCLSSEELQAAERYFLTAFIYQFGIGEWAQTSLDRLAGKLGVSERLARHSIGVLVDQGLLDARRVEGRTGRPSYDYRLSKLVADRLNLQVGPVSVGHEGLVKSLLSIPSPGGLEVTRKKGRTFGPPNPDALSVGSKLVLIVLLTEADSCGVVRNCSTFGLAKQVGMSVQRVRRHLRKLWRLGYMRDVVAGIVSDIGIGKCPSIYFLNLAHPIFEASWCGRAFVLHIQKKDQYHPGREIPQLIRILSNGCEDDSYVAIEYDRRNYLLPVKCEDDVAKRLKDAVLDGLEEYLQAVLDDYVGQILTDRYLFIGSQFLPEPSINLRLEMEALLCVKERKGSDEAASRAAMFLSGWIWRAACMKSEVLSKKLGVMRLLMPPDGRISILRSTENGKLLILKAVVAPPPGRNVTPGIYQGASIDYVKSTKEINRVDLSTKEQYEIGLLVKPSVKTKKEVVDTEVGIEDEG</sequence>
<dbReference type="Proteomes" id="UP000029443">
    <property type="component" value="Unassembled WGS sequence"/>
</dbReference>
<accession>A0ABR4WAB8</accession>
<comment type="caution">
    <text evidence="1">The sequence shown here is derived from an EMBL/GenBank/DDBJ whole genome shotgun (WGS) entry which is preliminary data.</text>
</comment>
<dbReference type="InterPro" id="IPR036390">
    <property type="entry name" value="WH_DNA-bd_sf"/>
</dbReference>
<proteinExistence type="predicted"/>
<protein>
    <recommendedName>
        <fullName evidence="3">Helix-turn-helix domain-containing protein</fullName>
    </recommendedName>
</protein>
<dbReference type="SUPFAM" id="SSF46785">
    <property type="entry name" value="Winged helix' DNA-binding domain"/>
    <property type="match status" value="1"/>
</dbReference>
<evidence type="ECO:0008006" key="3">
    <source>
        <dbReference type="Google" id="ProtNLM"/>
    </source>
</evidence>
<keyword evidence="2" id="KW-1185">Reference proteome</keyword>